<protein>
    <submittedName>
        <fullName evidence="2">Uncharacterized protein</fullName>
    </submittedName>
</protein>
<proteinExistence type="predicted"/>
<dbReference type="OrthoDB" id="8094857at2"/>
<evidence type="ECO:0000313" key="2">
    <source>
        <dbReference type="EMBL" id="TMM48109.1"/>
    </source>
</evidence>
<evidence type="ECO:0000256" key="1">
    <source>
        <dbReference type="SAM" id="MobiDB-lite"/>
    </source>
</evidence>
<reference evidence="2 3" key="1">
    <citation type="submission" date="2019-05" db="EMBL/GenBank/DDBJ databases">
        <title>Erythrobacter marisflavi sp. nov., isolated from isolated from water of an estuary environment.</title>
        <authorList>
            <person name="Yoon J.-H."/>
        </authorList>
    </citation>
    <scope>NUCLEOTIDE SEQUENCE [LARGE SCALE GENOMIC DNA]</scope>
    <source>
        <strain evidence="2 3">KEM-5</strain>
    </source>
</reference>
<dbReference type="RefSeq" id="WP_138617464.1">
    <property type="nucleotide sequence ID" value="NZ_VCAO01000003.1"/>
</dbReference>
<comment type="caution">
    <text evidence="2">The sequence shown here is derived from an EMBL/GenBank/DDBJ whole genome shotgun (WGS) entry which is preliminary data.</text>
</comment>
<dbReference type="EMBL" id="VCAO01000003">
    <property type="protein sequence ID" value="TMM48109.1"/>
    <property type="molecule type" value="Genomic_DNA"/>
</dbReference>
<dbReference type="AlphaFoldDB" id="A0A5S3P4Z4"/>
<organism evidence="2 3">
    <name type="scientific">Qipengyuania marisflavi</name>
    <dbReference type="NCBI Taxonomy" id="2486356"/>
    <lineage>
        <taxon>Bacteria</taxon>
        <taxon>Pseudomonadati</taxon>
        <taxon>Pseudomonadota</taxon>
        <taxon>Alphaproteobacteria</taxon>
        <taxon>Sphingomonadales</taxon>
        <taxon>Erythrobacteraceae</taxon>
        <taxon>Qipengyuania</taxon>
    </lineage>
</organism>
<keyword evidence="3" id="KW-1185">Reference proteome</keyword>
<accession>A0A5S3P4Z4</accession>
<name>A0A5S3P4Z4_9SPHN</name>
<evidence type="ECO:0000313" key="3">
    <source>
        <dbReference type="Proteomes" id="UP000309668"/>
    </source>
</evidence>
<gene>
    <name evidence="2" type="ORF">FEV51_07335</name>
</gene>
<sequence length="399" mass="43688">MSKPPWSLLGIKPTSDKEAIHAAYRKQLEKLDLSTSISRFAKLTEAREKALFQAAEMRRETARGGPVEAYAVQKPPEAPALISESTPPPPASSVAPTPTQPRNPPVTLRRSREGTEPTAVPNTYVDPYYDQPLPSQSAERPYRRDYISAPLEFDFGKTKGAVTKVWLALLVTAFLYQCVSGIFEDDSADPEISYSSSPLVFDTDVGESGDVLALELFGEGIDWDYIVKTDPYLAYALAGWITGSATADNDATRAILRTTIVEARTSASRADVIAISEVYLIWLKAAATEEGGACREVTSHAFFDGVPHIRGAELEQEQRLARHMLGSRLLTPREGMGRESVIPSWALQRASESSGLPESTITKSLEDFAHPQRCEATIALLEALLERPADAPLEVLDRL</sequence>
<feature type="region of interest" description="Disordered" evidence="1">
    <location>
        <begin position="79"/>
        <end position="140"/>
    </location>
</feature>
<dbReference type="Proteomes" id="UP000309668">
    <property type="component" value="Unassembled WGS sequence"/>
</dbReference>